<dbReference type="Proteomes" id="UP000241639">
    <property type="component" value="Unassembled WGS sequence"/>
</dbReference>
<evidence type="ECO:0000313" key="2">
    <source>
        <dbReference type="Proteomes" id="UP000241639"/>
    </source>
</evidence>
<sequence>MARIRKEGKKSTHTTLSPIERYYAGEISADDYVKLTEKSIGIDKTRATAEKRVRKILKKQRLMQA</sequence>
<keyword evidence="2" id="KW-1185">Reference proteome</keyword>
<comment type="caution">
    <text evidence="1">The sequence shown here is derived from an EMBL/GenBank/DDBJ whole genome shotgun (WGS) entry which is preliminary data.</text>
</comment>
<dbReference type="RefSeq" id="WP_107725214.1">
    <property type="nucleotide sequence ID" value="NZ_PZZP01000001.1"/>
</dbReference>
<evidence type="ECO:0000313" key="1">
    <source>
        <dbReference type="EMBL" id="PTM58400.1"/>
    </source>
</evidence>
<dbReference type="AlphaFoldDB" id="A0A2T4Z947"/>
<organism evidence="1 2">
    <name type="scientific">Desmospora activa DSM 45169</name>
    <dbReference type="NCBI Taxonomy" id="1121389"/>
    <lineage>
        <taxon>Bacteria</taxon>
        <taxon>Bacillati</taxon>
        <taxon>Bacillota</taxon>
        <taxon>Bacilli</taxon>
        <taxon>Bacillales</taxon>
        <taxon>Thermoactinomycetaceae</taxon>
        <taxon>Desmospora</taxon>
    </lineage>
</organism>
<protein>
    <submittedName>
        <fullName evidence="1">Uncharacterized protein</fullName>
    </submittedName>
</protein>
<gene>
    <name evidence="1" type="ORF">C8J48_0983</name>
</gene>
<dbReference type="EMBL" id="PZZP01000001">
    <property type="protein sequence ID" value="PTM58400.1"/>
    <property type="molecule type" value="Genomic_DNA"/>
</dbReference>
<accession>A0A2T4Z947</accession>
<proteinExistence type="predicted"/>
<reference evidence="1 2" key="1">
    <citation type="submission" date="2018-04" db="EMBL/GenBank/DDBJ databases">
        <title>Genomic Encyclopedia of Archaeal and Bacterial Type Strains, Phase II (KMG-II): from individual species to whole genera.</title>
        <authorList>
            <person name="Goeker M."/>
        </authorList>
    </citation>
    <scope>NUCLEOTIDE SEQUENCE [LARGE SCALE GENOMIC DNA]</scope>
    <source>
        <strain evidence="1 2">DSM 45169</strain>
    </source>
</reference>
<name>A0A2T4Z947_9BACL</name>